<reference evidence="4 5" key="2">
    <citation type="journal article" date="2017" name="Nature">
        <title>The Apostasia genome and the evolution of orchids.</title>
        <authorList>
            <person name="Zhang G.Q."/>
            <person name="Liu K.W."/>
            <person name="Li Z."/>
            <person name="Lohaus R."/>
            <person name="Hsiao Y.Y."/>
            <person name="Niu S.C."/>
            <person name="Wang J.Y."/>
            <person name="Lin Y.C."/>
            <person name="Xu Q."/>
            <person name="Chen L.J."/>
            <person name="Yoshida K."/>
            <person name="Fujiwara S."/>
            <person name="Wang Z.W."/>
            <person name="Zhang Y.Q."/>
            <person name="Mitsuda N."/>
            <person name="Wang M."/>
            <person name="Liu G.H."/>
            <person name="Pecoraro L."/>
            <person name="Huang H.X."/>
            <person name="Xiao X.J."/>
            <person name="Lin M."/>
            <person name="Wu X.Y."/>
            <person name="Wu W.L."/>
            <person name="Chen Y.Y."/>
            <person name="Chang S.B."/>
            <person name="Sakamoto S."/>
            <person name="Ohme-Takagi M."/>
            <person name="Yagi M."/>
            <person name="Zeng S.J."/>
            <person name="Shen C.Y."/>
            <person name="Yeh C.M."/>
            <person name="Luo Y.B."/>
            <person name="Tsai W.C."/>
            <person name="Van de Peer Y."/>
            <person name="Liu Z.J."/>
        </authorList>
    </citation>
    <scope>NUCLEOTIDE SEQUENCE [LARGE SCALE GENOMIC DNA]</scope>
    <source>
        <tissue evidence="4">The whole plant</tissue>
    </source>
</reference>
<dbReference type="Gene3D" id="1.25.10.10">
    <property type="entry name" value="Leucine-rich Repeat Variant"/>
    <property type="match status" value="1"/>
</dbReference>
<dbReference type="SUPFAM" id="SSF48371">
    <property type="entry name" value="ARM repeat"/>
    <property type="match status" value="1"/>
</dbReference>
<proteinExistence type="predicted"/>
<dbReference type="PANTHER" id="PTHR35549">
    <property type="entry name" value="OS04G0584500 PROTEIN"/>
    <property type="match status" value="1"/>
</dbReference>
<dbReference type="Proteomes" id="UP000233837">
    <property type="component" value="Unassembled WGS sequence"/>
</dbReference>
<keyword evidence="5" id="KW-1185">Reference proteome</keyword>
<sequence>MAPLTSYPESVAAIISTVDHNFRGLLSCPATRRSLQLHCASKLTIPNSRFFEFFDHSILSNLYWGIETIESAINSTSASEQNMLLANSEKMLQVPAILDEDSVTAGINNKFIVCCSFFHLAFIRKLWSDEWQMAMHFLQAVLVSPSFVGTEFAPELYASLFGSSAANVDEVAARQQARRFRVFSSNRFIESDEQEPTLAILNGVNKANQSDSSNDMGRKNIMATVSNSVERDSTKFANRRANSIHSDECFDTNIKDIKRLQEMLESQSYSSVSIRSDFDETSDSEVHIQRGSPVNGILDNEHLSASDITERNCLPKIPALICNLTCEPKGPFSGLPVEDNETNATHLLSYRTNSLRTDRNFSPMHSKVVDSNSYYDYHRGEKLPRSSPRRDVRCISSFLSKFPKKYDISELIRHGSFAPEHTFSIRQKDWSEDSSNFENSRHIQLLQGFENVISVLCTSDGSRNCEDVNWESTMWEMLHNNPELKYSSAKYEILQQLFKILSSSKRESEIRVCVSILLGLIAVDNTIIDDIKRENFHLYNLATALKRNVHEAASLIYLLSPSPSEIRSLELLPDLVEVACNANREKQKMRPQSVTPTTAAIAMIEILVTAFDYVTNNMHLAAISSPQVLTKLVNVAMNNNMSEGVALATILMKCMRLNGNCRKFLSQFTPIDPFIHLLGSSKMSVKSAALGYFHELLCMPRYG</sequence>
<accession>A0A2I0VRG9</accession>
<dbReference type="Pfam" id="PF23568">
    <property type="entry name" value="ARM_LIN"/>
    <property type="match status" value="1"/>
</dbReference>
<organism evidence="4 5">
    <name type="scientific">Dendrobium catenatum</name>
    <dbReference type="NCBI Taxonomy" id="906689"/>
    <lineage>
        <taxon>Eukaryota</taxon>
        <taxon>Viridiplantae</taxon>
        <taxon>Streptophyta</taxon>
        <taxon>Embryophyta</taxon>
        <taxon>Tracheophyta</taxon>
        <taxon>Spermatophyta</taxon>
        <taxon>Magnoliopsida</taxon>
        <taxon>Liliopsida</taxon>
        <taxon>Asparagales</taxon>
        <taxon>Orchidaceae</taxon>
        <taxon>Epidendroideae</taxon>
        <taxon>Malaxideae</taxon>
        <taxon>Dendrobiinae</taxon>
        <taxon>Dendrobium</taxon>
    </lineage>
</organism>
<evidence type="ECO:0000259" key="1">
    <source>
        <dbReference type="Pfam" id="PF23568"/>
    </source>
</evidence>
<dbReference type="EMBL" id="KZ503303">
    <property type="protein sequence ID" value="PKU66004.1"/>
    <property type="molecule type" value="Genomic_DNA"/>
</dbReference>
<protein>
    <submittedName>
        <fullName evidence="4">E3 ubiquitin-protein ligase LIN-2</fullName>
    </submittedName>
</protein>
<dbReference type="Pfam" id="PF23628">
    <property type="entry name" value="ARM_LIN_C"/>
    <property type="match status" value="1"/>
</dbReference>
<reference evidence="4 5" key="1">
    <citation type="journal article" date="2016" name="Sci. Rep.">
        <title>The Dendrobium catenatum Lindl. genome sequence provides insights into polysaccharide synthase, floral development and adaptive evolution.</title>
        <authorList>
            <person name="Zhang G.Q."/>
            <person name="Xu Q."/>
            <person name="Bian C."/>
            <person name="Tsai W.C."/>
            <person name="Yeh C.M."/>
            <person name="Liu K.W."/>
            <person name="Yoshida K."/>
            <person name="Zhang L.S."/>
            <person name="Chang S.B."/>
            <person name="Chen F."/>
            <person name="Shi Y."/>
            <person name="Su Y.Y."/>
            <person name="Zhang Y.Q."/>
            <person name="Chen L.J."/>
            <person name="Yin Y."/>
            <person name="Lin M."/>
            <person name="Huang H."/>
            <person name="Deng H."/>
            <person name="Wang Z.W."/>
            <person name="Zhu S.L."/>
            <person name="Zhao X."/>
            <person name="Deng C."/>
            <person name="Niu S.C."/>
            <person name="Huang J."/>
            <person name="Wang M."/>
            <person name="Liu G.H."/>
            <person name="Yang H.J."/>
            <person name="Xiao X.J."/>
            <person name="Hsiao Y.Y."/>
            <person name="Wu W.L."/>
            <person name="Chen Y.Y."/>
            <person name="Mitsuda N."/>
            <person name="Ohme-Takagi M."/>
            <person name="Luo Y.B."/>
            <person name="Van de Peer Y."/>
            <person name="Liu Z.J."/>
        </authorList>
    </citation>
    <scope>NUCLEOTIDE SEQUENCE [LARGE SCALE GENOMIC DNA]</scope>
    <source>
        <tissue evidence="4">The whole plant</tissue>
    </source>
</reference>
<dbReference type="InterPro" id="IPR016024">
    <property type="entry name" value="ARM-type_fold"/>
</dbReference>
<dbReference type="InterPro" id="IPR055566">
    <property type="entry name" value="ARM_LIN"/>
</dbReference>
<evidence type="ECO:0000259" key="3">
    <source>
        <dbReference type="Pfam" id="PF23654"/>
    </source>
</evidence>
<gene>
    <name evidence="4" type="primary">LIN</name>
    <name evidence="4" type="ORF">MA16_Dca009079</name>
</gene>
<dbReference type="InterPro" id="IPR056512">
    <property type="entry name" value="LIN_N"/>
</dbReference>
<dbReference type="PANTHER" id="PTHR35549:SF2">
    <property type="entry name" value="TRANSDUCIN_WD40 REPEAT-LIKE SUPERFAMILY PROTEIN"/>
    <property type="match status" value="1"/>
</dbReference>
<dbReference type="InterPro" id="IPR056514">
    <property type="entry name" value="ARM_LIN_2nd"/>
</dbReference>
<dbReference type="AlphaFoldDB" id="A0A2I0VRG9"/>
<name>A0A2I0VRG9_9ASPA</name>
<feature type="domain" description="Putative E3 ubiquitin-protein ligase LIN N-terminal" evidence="1">
    <location>
        <begin position="11"/>
        <end position="166"/>
    </location>
</feature>
<evidence type="ECO:0000313" key="5">
    <source>
        <dbReference type="Proteomes" id="UP000233837"/>
    </source>
</evidence>
<feature type="domain" description="Putative E3 ubiquitin-protein ligase LIN ARM repeats" evidence="3">
    <location>
        <begin position="445"/>
        <end position="605"/>
    </location>
</feature>
<dbReference type="InterPro" id="IPR011989">
    <property type="entry name" value="ARM-like"/>
</dbReference>
<evidence type="ECO:0000259" key="2">
    <source>
        <dbReference type="Pfam" id="PF23628"/>
    </source>
</evidence>
<feature type="domain" description="Putative E3 ubiquitin-protein ligase LIN ARM-like" evidence="2">
    <location>
        <begin position="607"/>
        <end position="701"/>
    </location>
</feature>
<dbReference type="Pfam" id="PF23654">
    <property type="entry name" value="ARM_LIN_2nd"/>
    <property type="match status" value="1"/>
</dbReference>
<evidence type="ECO:0000313" key="4">
    <source>
        <dbReference type="EMBL" id="PKU66004.1"/>
    </source>
</evidence>